<proteinExistence type="predicted"/>
<evidence type="ECO:0008006" key="3">
    <source>
        <dbReference type="Google" id="ProtNLM"/>
    </source>
</evidence>
<accession>A0ABT7VRM5</accession>
<protein>
    <recommendedName>
        <fullName evidence="3">Rpn family recombination-promoting nuclease/putative transposase</fullName>
    </recommendedName>
</protein>
<comment type="caution">
    <text evidence="1">The sequence shown here is derived from an EMBL/GenBank/DDBJ whole genome shotgun (WGS) entry which is preliminary data.</text>
</comment>
<reference evidence="1" key="1">
    <citation type="submission" date="2023-06" db="EMBL/GenBank/DDBJ databases">
        <title>Uncultivated large filamentous bacteria from sulfidic sediments reveal new species and different genomic features in energy metabolism and defense.</title>
        <authorList>
            <person name="Fonseca A."/>
        </authorList>
    </citation>
    <scope>NUCLEOTIDE SEQUENCE</scope>
    <source>
        <strain evidence="1">HSG4</strain>
    </source>
</reference>
<evidence type="ECO:0000313" key="1">
    <source>
        <dbReference type="EMBL" id="MDM8562314.1"/>
    </source>
</evidence>
<gene>
    <name evidence="1" type="ORF">QUF54_03070</name>
</gene>
<organism evidence="1 2">
    <name type="scientific">Candidatus Marithioploca araucensis</name>
    <dbReference type="NCBI Taxonomy" id="70273"/>
    <lineage>
        <taxon>Bacteria</taxon>
        <taxon>Pseudomonadati</taxon>
        <taxon>Pseudomonadota</taxon>
        <taxon>Gammaproteobacteria</taxon>
        <taxon>Thiotrichales</taxon>
        <taxon>Thiotrichaceae</taxon>
        <taxon>Candidatus Marithioploca</taxon>
    </lineage>
</organism>
<dbReference type="EMBL" id="JAUCGM010000113">
    <property type="protein sequence ID" value="MDM8562314.1"/>
    <property type="molecule type" value="Genomic_DNA"/>
</dbReference>
<dbReference type="PANTHER" id="PTHR41317:SF1">
    <property type="entry name" value="PD-(D_E)XK NUCLEASE FAMILY TRANSPOSASE"/>
    <property type="match status" value="1"/>
</dbReference>
<evidence type="ECO:0000313" key="2">
    <source>
        <dbReference type="Proteomes" id="UP001171945"/>
    </source>
</evidence>
<dbReference type="PANTHER" id="PTHR41317">
    <property type="entry name" value="PD-(D_E)XK NUCLEASE FAMILY TRANSPOSASE"/>
    <property type="match status" value="1"/>
</dbReference>
<sequence>MIEVIPLKYGTMFKRVFSQPKVFNQFAKDILGIELNITKVHTEYEYPEPIGFVRSRYDLFAEDAEQRIIVEIQHVKEEDFFDRFLYSHLISMVEQVSGFGEYCFDRTVYTIVVLTSVPRDGSINFSCAISDMSPVDEWGNKVSVYPHRLVFLSPRKVNEQTPPAVRKWLDFIADSLNGTVEESLYSEVLFQQMIEDIRKRTIDPNILSEIKDEAAWEKAKARFAREGREKWLEEGWEEGWEIGQEEGRKKGLEEGLEKGRKEGENKVLAQQRQTVIQAKQMGMEITAIATLVGLTESEVQEVLNQ</sequence>
<dbReference type="Proteomes" id="UP001171945">
    <property type="component" value="Unassembled WGS sequence"/>
</dbReference>
<keyword evidence="2" id="KW-1185">Reference proteome</keyword>
<name>A0ABT7VRM5_9GAMM</name>